<dbReference type="Proteomes" id="UP000292445">
    <property type="component" value="Unassembled WGS sequence"/>
</dbReference>
<keyword evidence="2" id="KW-0689">Ribosomal protein</keyword>
<gene>
    <name evidence="2" type="ORF">EV675_5512</name>
</gene>
<proteinExistence type="predicted"/>
<dbReference type="GO" id="GO:0005840">
    <property type="term" value="C:ribosome"/>
    <property type="evidence" value="ECO:0007669"/>
    <property type="project" value="UniProtKB-KW"/>
</dbReference>
<dbReference type="InterPro" id="IPR016181">
    <property type="entry name" value="Acyl_CoA_acyltransferase"/>
</dbReference>
<dbReference type="RefSeq" id="WP_130361801.1">
    <property type="nucleotide sequence ID" value="NZ_SGXC01000003.1"/>
</dbReference>
<dbReference type="EMBL" id="SGXC01000003">
    <property type="protein sequence ID" value="RZS78855.1"/>
    <property type="molecule type" value="Genomic_DNA"/>
</dbReference>
<name>A0A4Q7N9N0_9BURK</name>
<dbReference type="AlphaFoldDB" id="A0A4Q7N9N0"/>
<protein>
    <submittedName>
        <fullName evidence="2">Ribosomal protein S18 acetylase RimI-like enzyme</fullName>
    </submittedName>
</protein>
<accession>A0A4Q7N9N0</accession>
<dbReference type="PROSITE" id="PS51186">
    <property type="entry name" value="GNAT"/>
    <property type="match status" value="1"/>
</dbReference>
<keyword evidence="2" id="KW-0687">Ribonucleoprotein</keyword>
<dbReference type="OrthoDB" id="359414at2"/>
<dbReference type="GO" id="GO:0016747">
    <property type="term" value="F:acyltransferase activity, transferring groups other than amino-acyl groups"/>
    <property type="evidence" value="ECO:0007669"/>
    <property type="project" value="InterPro"/>
</dbReference>
<dbReference type="Gene3D" id="3.40.630.30">
    <property type="match status" value="1"/>
</dbReference>
<reference evidence="2 3" key="1">
    <citation type="submission" date="2019-02" db="EMBL/GenBank/DDBJ databases">
        <title>Genomic Encyclopedia of Type Strains, Phase IV (KMG-IV): sequencing the most valuable type-strain genomes for metagenomic binning, comparative biology and taxonomic classification.</title>
        <authorList>
            <person name="Goeker M."/>
        </authorList>
    </citation>
    <scope>NUCLEOTIDE SEQUENCE [LARGE SCALE GENOMIC DNA]</scope>
    <source>
        <strain evidence="2 3">K24</strain>
    </source>
</reference>
<dbReference type="SUPFAM" id="SSF55729">
    <property type="entry name" value="Acyl-CoA N-acyltransferases (Nat)"/>
    <property type="match status" value="1"/>
</dbReference>
<dbReference type="InterPro" id="IPR000182">
    <property type="entry name" value="GNAT_dom"/>
</dbReference>
<evidence type="ECO:0000313" key="2">
    <source>
        <dbReference type="EMBL" id="RZS78855.1"/>
    </source>
</evidence>
<sequence>MPVSPRLPAGFAVEAMQPADVDAVLVVQAQAYAGLDLLEDAGFFLNRIELSPRTCWIARGDGGLLGYLVSYPWTLGEPPQLNVPLRALPAGAHSWFVHDCAVAPAAAGQGVGRALVSAGLRCARTSGLACATLVSLGPARSYWVALGFEPVATDAGLLDGYGSDACYMRRLLSAER</sequence>
<evidence type="ECO:0000313" key="3">
    <source>
        <dbReference type="Proteomes" id="UP000292445"/>
    </source>
</evidence>
<keyword evidence="3" id="KW-1185">Reference proteome</keyword>
<feature type="domain" description="N-acetyltransferase" evidence="1">
    <location>
        <begin position="11"/>
        <end position="173"/>
    </location>
</feature>
<dbReference type="CDD" id="cd04301">
    <property type="entry name" value="NAT_SF"/>
    <property type="match status" value="1"/>
</dbReference>
<dbReference type="Pfam" id="PF00583">
    <property type="entry name" value="Acetyltransf_1"/>
    <property type="match status" value="1"/>
</dbReference>
<evidence type="ECO:0000259" key="1">
    <source>
        <dbReference type="PROSITE" id="PS51186"/>
    </source>
</evidence>
<comment type="caution">
    <text evidence="2">The sequence shown here is derived from an EMBL/GenBank/DDBJ whole genome shotgun (WGS) entry which is preliminary data.</text>
</comment>
<organism evidence="2 3">
    <name type="scientific">Pigmentiphaga kullae</name>
    <dbReference type="NCBI Taxonomy" id="151784"/>
    <lineage>
        <taxon>Bacteria</taxon>
        <taxon>Pseudomonadati</taxon>
        <taxon>Pseudomonadota</taxon>
        <taxon>Betaproteobacteria</taxon>
        <taxon>Burkholderiales</taxon>
        <taxon>Alcaligenaceae</taxon>
        <taxon>Pigmentiphaga</taxon>
    </lineage>
</organism>